<organism evidence="3 4">
    <name type="scientific">Apostasia shenzhenica</name>
    <dbReference type="NCBI Taxonomy" id="1088818"/>
    <lineage>
        <taxon>Eukaryota</taxon>
        <taxon>Viridiplantae</taxon>
        <taxon>Streptophyta</taxon>
        <taxon>Embryophyta</taxon>
        <taxon>Tracheophyta</taxon>
        <taxon>Spermatophyta</taxon>
        <taxon>Magnoliopsida</taxon>
        <taxon>Liliopsida</taxon>
        <taxon>Asparagales</taxon>
        <taxon>Orchidaceae</taxon>
        <taxon>Apostasioideae</taxon>
        <taxon>Apostasia</taxon>
    </lineage>
</organism>
<accession>A0A2I0AYK8</accession>
<feature type="domain" description="Transposase (putative) gypsy type" evidence="2">
    <location>
        <begin position="67"/>
        <end position="109"/>
    </location>
</feature>
<feature type="region of interest" description="Disordered" evidence="1">
    <location>
        <begin position="259"/>
        <end position="302"/>
    </location>
</feature>
<evidence type="ECO:0000313" key="3">
    <source>
        <dbReference type="EMBL" id="PKA60633.1"/>
    </source>
</evidence>
<keyword evidence="4" id="KW-1185">Reference proteome</keyword>
<evidence type="ECO:0000259" key="2">
    <source>
        <dbReference type="Pfam" id="PF04195"/>
    </source>
</evidence>
<proteinExistence type="predicted"/>
<name>A0A2I0AYK8_9ASPA</name>
<dbReference type="Proteomes" id="UP000236161">
    <property type="component" value="Unassembled WGS sequence"/>
</dbReference>
<dbReference type="AlphaFoldDB" id="A0A2I0AYK8"/>
<dbReference type="InterPro" id="IPR007321">
    <property type="entry name" value="Transposase_28"/>
</dbReference>
<dbReference type="EMBL" id="KZ451935">
    <property type="protein sequence ID" value="PKA60633.1"/>
    <property type="molecule type" value="Genomic_DNA"/>
</dbReference>
<gene>
    <name evidence="3" type="ORF">AXF42_Ash006266</name>
</gene>
<evidence type="ECO:0000313" key="4">
    <source>
        <dbReference type="Proteomes" id="UP000236161"/>
    </source>
</evidence>
<protein>
    <recommendedName>
        <fullName evidence="2">Transposase (putative) gypsy type domain-containing protein</fullName>
    </recommendedName>
</protein>
<sequence>MVKKSRSRAKDMWDDYHTLRGELCVLPPHTFETEVLQVWGRDPDVGLEYPLEGTSFTVLPKGKVAVCLHHLRGGLFLPFQPEFVNVFNHFGIVPMQLPPNAVTMIYCLAKELRRRWIPWDIEIFKAVFRWEANPCLRGCFVLKGRYCQVFKVRDTGFADWYKRFFFVELREVRFGEPRRVGEARLLGEGIGFEDSRFREVDEIRKCVHDAEDYLRELEVDVREYTGEFWQLVNSVLFWTLTLFFGFCFRPTEARIGVVPTPADREKKGSPRSAETFSSSGEKETHCTRGVGGRYFDGASGFR</sequence>
<evidence type="ECO:0000256" key="1">
    <source>
        <dbReference type="SAM" id="MobiDB-lite"/>
    </source>
</evidence>
<dbReference type="Pfam" id="PF04195">
    <property type="entry name" value="Transposase_28"/>
    <property type="match status" value="1"/>
</dbReference>
<reference evidence="3 4" key="1">
    <citation type="journal article" date="2017" name="Nature">
        <title>The Apostasia genome and the evolution of orchids.</title>
        <authorList>
            <person name="Zhang G.Q."/>
            <person name="Liu K.W."/>
            <person name="Li Z."/>
            <person name="Lohaus R."/>
            <person name="Hsiao Y.Y."/>
            <person name="Niu S.C."/>
            <person name="Wang J.Y."/>
            <person name="Lin Y.C."/>
            <person name="Xu Q."/>
            <person name="Chen L.J."/>
            <person name="Yoshida K."/>
            <person name="Fujiwara S."/>
            <person name="Wang Z.W."/>
            <person name="Zhang Y.Q."/>
            <person name="Mitsuda N."/>
            <person name="Wang M."/>
            <person name="Liu G.H."/>
            <person name="Pecoraro L."/>
            <person name="Huang H.X."/>
            <person name="Xiao X.J."/>
            <person name="Lin M."/>
            <person name="Wu X.Y."/>
            <person name="Wu W.L."/>
            <person name="Chen Y.Y."/>
            <person name="Chang S.B."/>
            <person name="Sakamoto S."/>
            <person name="Ohme-Takagi M."/>
            <person name="Yagi M."/>
            <person name="Zeng S.J."/>
            <person name="Shen C.Y."/>
            <person name="Yeh C.M."/>
            <person name="Luo Y.B."/>
            <person name="Tsai W.C."/>
            <person name="Van de Peer Y."/>
            <person name="Liu Z.J."/>
        </authorList>
    </citation>
    <scope>NUCLEOTIDE SEQUENCE [LARGE SCALE GENOMIC DNA]</scope>
    <source>
        <strain evidence="4">cv. Shenzhen</strain>
        <tissue evidence="3">Stem</tissue>
    </source>
</reference>